<evidence type="ECO:0000256" key="3">
    <source>
        <dbReference type="ARBA" id="ARBA00038969"/>
    </source>
</evidence>
<dbReference type="PROSITE" id="PS51353">
    <property type="entry name" value="ARSC"/>
    <property type="match status" value="1"/>
</dbReference>
<dbReference type="SUPFAM" id="SSF52833">
    <property type="entry name" value="Thioredoxin-like"/>
    <property type="match status" value="1"/>
</dbReference>
<dbReference type="NCBIfam" id="TIGR00014">
    <property type="entry name" value="arsC"/>
    <property type="match status" value="1"/>
</dbReference>
<dbReference type="Gene3D" id="3.40.30.10">
    <property type="entry name" value="Glutaredoxin"/>
    <property type="match status" value="1"/>
</dbReference>
<name>A0A160TMD1_9ZZZZ</name>
<dbReference type="PANTHER" id="PTHR30041:SF5">
    <property type="entry name" value="ARSENATE REDUCTASE-RELATED"/>
    <property type="match status" value="1"/>
</dbReference>
<evidence type="ECO:0000256" key="2">
    <source>
        <dbReference type="ARBA" id="ARBA00023002"/>
    </source>
</evidence>
<protein>
    <recommendedName>
        <fullName evidence="3">arsenate reductase (glutathione/glutaredoxin)</fullName>
        <ecNumber evidence="3">1.20.4.1</ecNumber>
    </recommendedName>
</protein>
<proteinExistence type="inferred from homology"/>
<dbReference type="InterPro" id="IPR036249">
    <property type="entry name" value="Thioredoxin-like_sf"/>
</dbReference>
<dbReference type="PANTHER" id="PTHR30041">
    <property type="entry name" value="ARSENATE REDUCTASE"/>
    <property type="match status" value="1"/>
</dbReference>
<dbReference type="AlphaFoldDB" id="A0A160TMD1"/>
<accession>A0A160TMD1</accession>
<dbReference type="InterPro" id="IPR006659">
    <property type="entry name" value="Arsenate_reductase"/>
</dbReference>
<evidence type="ECO:0000256" key="1">
    <source>
        <dbReference type="ARBA" id="ARBA00007198"/>
    </source>
</evidence>
<reference evidence="4" key="1">
    <citation type="submission" date="2015-10" db="EMBL/GenBank/DDBJ databases">
        <authorList>
            <person name="Gilbert D.G."/>
        </authorList>
    </citation>
    <scope>NUCLEOTIDE SEQUENCE</scope>
</reference>
<dbReference type="GO" id="GO:0046685">
    <property type="term" value="P:response to arsenic-containing substance"/>
    <property type="evidence" value="ECO:0007669"/>
    <property type="project" value="TreeGrafter"/>
</dbReference>
<dbReference type="EMBL" id="CZQE01000243">
    <property type="protein sequence ID" value="CUS45337.1"/>
    <property type="molecule type" value="Genomic_DNA"/>
</dbReference>
<organism evidence="4">
    <name type="scientific">hydrothermal vent metagenome</name>
    <dbReference type="NCBI Taxonomy" id="652676"/>
    <lineage>
        <taxon>unclassified sequences</taxon>
        <taxon>metagenomes</taxon>
        <taxon>ecological metagenomes</taxon>
    </lineage>
</organism>
<dbReference type="Pfam" id="PF03960">
    <property type="entry name" value="ArsC"/>
    <property type="match status" value="1"/>
</dbReference>
<dbReference type="InterPro" id="IPR006660">
    <property type="entry name" value="Arsenate_reductase-like"/>
</dbReference>
<gene>
    <name evidence="4" type="ORF">MGWOODY_Smn2187</name>
</gene>
<keyword evidence="2 4" id="KW-0560">Oxidoreductase</keyword>
<dbReference type="CDD" id="cd03034">
    <property type="entry name" value="ArsC_ArsC"/>
    <property type="match status" value="1"/>
</dbReference>
<sequence>MKDFPVTLYHNPDCGTSRNALAMIVAAGHTPVIIDYRRTGWTRALLDTLLAAMNMTPRDLLRDKGTPAADLGLLDPGTSDETILEAMLRDPILVNRPIVTTPRGTKLCRPSERVLALLDRPPDRFVKEDGEVVRP</sequence>
<comment type="similarity">
    <text evidence="1">Belongs to the ArsC family.</text>
</comment>
<dbReference type="GO" id="GO:0008794">
    <property type="term" value="F:arsenate reductase (glutaredoxin) activity"/>
    <property type="evidence" value="ECO:0007669"/>
    <property type="project" value="UniProtKB-EC"/>
</dbReference>
<evidence type="ECO:0000313" key="4">
    <source>
        <dbReference type="EMBL" id="CUS45337.1"/>
    </source>
</evidence>
<dbReference type="EC" id="1.20.4.1" evidence="3"/>